<sequence length="412" mass="44989">MSHKTTYTIIFLLVVILAVFGWYFFFIKSTPTPISDTTSDNSDLFPFGSNTSNDSGQIGTVKPNNGQGSTTIDLSGSNSALQPRLRKVSDDQVSGAILFDRGGFSVIHYMDRATGHIFESNADTVTKTKISNITMPKIYETLWSNDGLELIARYLKDDGVTIQSFYGVLPATTTSNSSVEGYFLPSNIKELSLFDKKVIYLDPTQNGILVSSNIDGGKKVLSTNLYSRDWLLTLANTKTALVGTKPSGLVGGDLYVLDIATGIKTKIMTDILGLTGTISPDGNRVFASAEQGGGVASAIYSISDKKMDTLSLKTLSDKCAWSSKNKTVIYCAVPVSIPNGVYPDDWYQGTVSFSDRLWKINTTNQETDLLLDPSIETGYDMDMIKLYVGPSDSQIIFINKKDSSLWVLDIQE</sequence>
<gene>
    <name evidence="3" type="ORF">COV01_00680</name>
</gene>
<evidence type="ECO:0000313" key="4">
    <source>
        <dbReference type="Proteomes" id="UP000228700"/>
    </source>
</evidence>
<dbReference type="SUPFAM" id="SSF82171">
    <property type="entry name" value="DPP6 N-terminal domain-like"/>
    <property type="match status" value="1"/>
</dbReference>
<keyword evidence="2" id="KW-0812">Transmembrane</keyword>
<name>A0A2M8LD27_9BACT</name>
<keyword evidence="2" id="KW-0472">Membrane</keyword>
<dbReference type="AlphaFoldDB" id="A0A2M8LD27"/>
<reference evidence="4" key="1">
    <citation type="submission" date="2017-09" db="EMBL/GenBank/DDBJ databases">
        <title>Depth-based differentiation of microbial function through sediment-hosted aquifers and enrichment of novel symbionts in the deep terrestrial subsurface.</title>
        <authorList>
            <person name="Probst A.J."/>
            <person name="Ladd B."/>
            <person name="Jarett J.K."/>
            <person name="Geller-Mcgrath D.E."/>
            <person name="Sieber C.M.K."/>
            <person name="Emerson J.B."/>
            <person name="Anantharaman K."/>
            <person name="Thomas B.C."/>
            <person name="Malmstrom R."/>
            <person name="Stieglmeier M."/>
            <person name="Klingl A."/>
            <person name="Woyke T."/>
            <person name="Ryan C.M."/>
            <person name="Banfield J.F."/>
        </authorList>
    </citation>
    <scope>NUCLEOTIDE SEQUENCE [LARGE SCALE GENOMIC DNA]</scope>
</reference>
<evidence type="ECO:0000313" key="3">
    <source>
        <dbReference type="EMBL" id="PJE74535.1"/>
    </source>
</evidence>
<feature type="transmembrane region" description="Helical" evidence="2">
    <location>
        <begin position="7"/>
        <end position="26"/>
    </location>
</feature>
<feature type="region of interest" description="Disordered" evidence="1">
    <location>
        <begin position="45"/>
        <end position="67"/>
    </location>
</feature>
<evidence type="ECO:0000256" key="1">
    <source>
        <dbReference type="SAM" id="MobiDB-lite"/>
    </source>
</evidence>
<feature type="compositionally biased region" description="Polar residues" evidence="1">
    <location>
        <begin position="48"/>
        <end position="67"/>
    </location>
</feature>
<organism evidence="3 4">
    <name type="scientific">Candidatus Taylorbacteria bacterium CG10_big_fil_rev_8_21_14_0_10_41_48</name>
    <dbReference type="NCBI Taxonomy" id="1975024"/>
    <lineage>
        <taxon>Bacteria</taxon>
        <taxon>Candidatus Tayloriibacteriota</taxon>
    </lineage>
</organism>
<evidence type="ECO:0000256" key="2">
    <source>
        <dbReference type="SAM" id="Phobius"/>
    </source>
</evidence>
<dbReference type="EMBL" id="PFEQ01000001">
    <property type="protein sequence ID" value="PJE74535.1"/>
    <property type="molecule type" value="Genomic_DNA"/>
</dbReference>
<comment type="caution">
    <text evidence="3">The sequence shown here is derived from an EMBL/GenBank/DDBJ whole genome shotgun (WGS) entry which is preliminary data.</text>
</comment>
<proteinExistence type="predicted"/>
<accession>A0A2M8LD27</accession>
<dbReference type="Proteomes" id="UP000228700">
    <property type="component" value="Unassembled WGS sequence"/>
</dbReference>
<keyword evidence="2" id="KW-1133">Transmembrane helix</keyword>
<protein>
    <submittedName>
        <fullName evidence="3">Uncharacterized protein</fullName>
    </submittedName>
</protein>